<accession>A0A2V1MXK0</accession>
<evidence type="ECO:0000256" key="1">
    <source>
        <dbReference type="SAM" id="Phobius"/>
    </source>
</evidence>
<keyword evidence="3" id="KW-1185">Reference proteome</keyword>
<keyword evidence="1" id="KW-0472">Membrane</keyword>
<dbReference type="RefSeq" id="WP_109250635.1">
    <property type="nucleotide sequence ID" value="NZ_QCXQ01000003.1"/>
</dbReference>
<keyword evidence="1" id="KW-0812">Transmembrane</keyword>
<dbReference type="AlphaFoldDB" id="A0A2V1MXK0"/>
<sequence length="272" mass="32062">MLKVISNAIWQFLTKPLIDKPRLNHQTSQSNNDDVLLETKNGINEFIFVSRSDKFHSKKRKRNKQYKRWVFMIVFFLCIIVGSVIGFYRYSINMNITDTQHLIQRMYTKDNSDITAYANEKNLNKLRTRINNMPNNRATLKVKKEYTTLNSMVNITTQYQELLNKKGRLGQTVTQRKLNDILKQLSSQKVSGKHDFILKYEDKIIKDKKIIKHANEMHDLLHTEINEQNLSFITADQINAWKELLIYSNKSQLEHDDKIKLENLQDRLSGIA</sequence>
<comment type="caution">
    <text evidence="2">The sequence shown here is derived from an EMBL/GenBank/DDBJ whole genome shotgun (WGS) entry which is preliminary data.</text>
</comment>
<evidence type="ECO:0008006" key="4">
    <source>
        <dbReference type="Google" id="ProtNLM"/>
    </source>
</evidence>
<feature type="transmembrane region" description="Helical" evidence="1">
    <location>
        <begin position="69"/>
        <end position="90"/>
    </location>
</feature>
<organism evidence="2 3">
    <name type="scientific">Levilactobacillus bambusae</name>
    <dbReference type="NCBI Taxonomy" id="2024736"/>
    <lineage>
        <taxon>Bacteria</taxon>
        <taxon>Bacillati</taxon>
        <taxon>Bacillota</taxon>
        <taxon>Bacilli</taxon>
        <taxon>Lactobacillales</taxon>
        <taxon>Lactobacillaceae</taxon>
        <taxon>Levilactobacillus</taxon>
    </lineage>
</organism>
<evidence type="ECO:0000313" key="2">
    <source>
        <dbReference type="EMBL" id="PWF99780.1"/>
    </source>
</evidence>
<keyword evidence="1" id="KW-1133">Transmembrane helix</keyword>
<name>A0A2V1MXK0_9LACO</name>
<evidence type="ECO:0000313" key="3">
    <source>
        <dbReference type="Proteomes" id="UP000245080"/>
    </source>
</evidence>
<dbReference type="EMBL" id="QCXQ01000003">
    <property type="protein sequence ID" value="PWF99780.1"/>
    <property type="molecule type" value="Genomic_DNA"/>
</dbReference>
<protein>
    <recommendedName>
        <fullName evidence="4">MapZ extracellular domain-containing protein</fullName>
    </recommendedName>
</protein>
<reference evidence="2 3" key="1">
    <citation type="journal article" date="2018" name="Int. J. Syst. Evol. Microbiol.">
        <title>Lactobacillus bambusae sp. nov., isolated from a traditional fermented Ma-bamboo shoots of Taiwan.</title>
        <authorList>
            <person name="Wang L.-T."/>
        </authorList>
    </citation>
    <scope>NUCLEOTIDE SEQUENCE [LARGE SCALE GENOMIC DNA]</scope>
    <source>
        <strain evidence="2 3">BS-W1</strain>
    </source>
</reference>
<proteinExistence type="predicted"/>
<dbReference type="Proteomes" id="UP000245080">
    <property type="component" value="Unassembled WGS sequence"/>
</dbReference>
<gene>
    <name evidence="2" type="ORF">DCM90_06885</name>
</gene>